<comment type="caution">
    <text evidence="2">The sequence shown here is derived from an EMBL/GenBank/DDBJ whole genome shotgun (WGS) entry which is preliminary data.</text>
</comment>
<evidence type="ECO:0000259" key="1">
    <source>
        <dbReference type="Pfam" id="PF01261"/>
    </source>
</evidence>
<protein>
    <recommendedName>
        <fullName evidence="1">Xylose isomerase-like TIM barrel domain-containing protein</fullName>
    </recommendedName>
</protein>
<feature type="domain" description="Xylose isomerase-like TIM barrel" evidence="1">
    <location>
        <begin position="20"/>
        <end position="229"/>
    </location>
</feature>
<dbReference type="RefSeq" id="WP_206871372.1">
    <property type="nucleotide sequence ID" value="NZ_BMBA01000004.1"/>
</dbReference>
<dbReference type="Proteomes" id="UP000663802">
    <property type="component" value="Unassembled WGS sequence"/>
</dbReference>
<gene>
    <name evidence="2" type="ORF">CSC2_36550</name>
</gene>
<evidence type="ECO:0000313" key="3">
    <source>
        <dbReference type="Proteomes" id="UP000663802"/>
    </source>
</evidence>
<accession>A0ABQ1EEE9</accession>
<proteinExistence type="predicted"/>
<dbReference type="SUPFAM" id="SSF51658">
    <property type="entry name" value="Xylose isomerase-like"/>
    <property type="match status" value="1"/>
</dbReference>
<keyword evidence="3" id="KW-1185">Reference proteome</keyword>
<dbReference type="InterPro" id="IPR050312">
    <property type="entry name" value="IolE/XylAMocC-like"/>
</dbReference>
<sequence length="262" mass="30266">MITIYDWFGYELPIKERYHLIKEAGFDGVLLWWSNGFGRDVFGQNDYRNGPQIAREAGLFIENIHAPVQTQNDLWLDNLDGDTLTDCYFKCVEDCSKFEIPTMVVHLPDEKNPYNLLGLDRIKRIAEKAEKLGVNVALENVRNLSNLIYVLEQVASQRIGFCYDCCHHHNYNPGYDLLSMYGSRLMAIHLHDNGGSYAQHQLPFDGKIDWSNAMKKIAETNYSGGTALEPMNWDYKDLSAEEFLQKAFEKAKRLEALRHYNL</sequence>
<dbReference type="PANTHER" id="PTHR12110">
    <property type="entry name" value="HYDROXYPYRUVATE ISOMERASE"/>
    <property type="match status" value="1"/>
</dbReference>
<dbReference type="Pfam" id="PF01261">
    <property type="entry name" value="AP_endonuc_2"/>
    <property type="match status" value="1"/>
</dbReference>
<evidence type="ECO:0000313" key="2">
    <source>
        <dbReference type="EMBL" id="GFZ33129.1"/>
    </source>
</evidence>
<dbReference type="EMBL" id="BMBA01000004">
    <property type="protein sequence ID" value="GFZ33129.1"/>
    <property type="molecule type" value="Genomic_DNA"/>
</dbReference>
<reference evidence="2 3" key="1">
    <citation type="journal article" date="2021" name="Int. J. Syst. Evol. Microbiol.">
        <title>Clostridium zeae sp. nov., isolated from corn silage.</title>
        <authorList>
            <person name="Kobayashi H."/>
            <person name="Tanizawa Y."/>
            <person name="Yagura M."/>
            <person name="Sakamoto M."/>
            <person name="Ohkuma M."/>
            <person name="Tohno M."/>
        </authorList>
    </citation>
    <scope>NUCLEOTIDE SEQUENCE [LARGE SCALE GENOMIC DNA]</scope>
    <source>
        <strain evidence="2 3">CSC2</strain>
    </source>
</reference>
<name>A0ABQ1EEE9_9CLOT</name>
<dbReference type="InterPro" id="IPR013022">
    <property type="entry name" value="Xyl_isomerase-like_TIM-brl"/>
</dbReference>
<dbReference type="Gene3D" id="3.20.20.150">
    <property type="entry name" value="Divalent-metal-dependent TIM barrel enzymes"/>
    <property type="match status" value="1"/>
</dbReference>
<dbReference type="InterPro" id="IPR036237">
    <property type="entry name" value="Xyl_isomerase-like_sf"/>
</dbReference>
<organism evidence="2 3">
    <name type="scientific">Clostridium zeae</name>
    <dbReference type="NCBI Taxonomy" id="2759022"/>
    <lineage>
        <taxon>Bacteria</taxon>
        <taxon>Bacillati</taxon>
        <taxon>Bacillota</taxon>
        <taxon>Clostridia</taxon>
        <taxon>Eubacteriales</taxon>
        <taxon>Clostridiaceae</taxon>
        <taxon>Clostridium</taxon>
    </lineage>
</organism>